<dbReference type="AlphaFoldDB" id="A0A7X8THD8"/>
<dbReference type="GO" id="GO:0033194">
    <property type="term" value="P:response to hydroperoxide"/>
    <property type="evidence" value="ECO:0007669"/>
    <property type="project" value="TreeGrafter"/>
</dbReference>
<sequence length="254" mass="27557">MKILLPPSEGKTAPDSFGDNRLDLGSLIFPDLCEARTEVMDSLAEVSAGEDAQSVLKVGAKAMAEVGANTQLSSSPAAESWQIYTGVLYEALGASSLSEAELARAAEDVLIFSGLFGVTGFADKIPVYRCSMDVKLPGLGNLGIYWKKQLAEPMDRMVGDQLVVDCRSGSYQKTWPGPAEQVLQVNNFTEKDGQRKVVTHFAKHARGELTGLLLRQPRPAETIDEVAEVAAQRWTVEIRPAEGRKPHQLDLVSK</sequence>
<comment type="caution">
    <text evidence="1">The sequence shown here is derived from an EMBL/GenBank/DDBJ whole genome shotgun (WGS) entry which is preliminary data.</text>
</comment>
<protein>
    <submittedName>
        <fullName evidence="1">Peroxide stress protein YaaA</fullName>
    </submittedName>
</protein>
<dbReference type="RefSeq" id="WP_168886249.1">
    <property type="nucleotide sequence ID" value="NZ_JABAHY010000001.1"/>
</dbReference>
<dbReference type="Proteomes" id="UP000523139">
    <property type="component" value="Unassembled WGS sequence"/>
</dbReference>
<reference evidence="1 2" key="1">
    <citation type="submission" date="2020-04" db="EMBL/GenBank/DDBJ databases">
        <title>Nesterenkonia sp. nov., isolated from marine sediment.</title>
        <authorList>
            <person name="Zhang G."/>
        </authorList>
    </citation>
    <scope>NUCLEOTIDE SEQUENCE [LARGE SCALE GENOMIC DNA]</scope>
    <source>
        <strain evidence="1 2">MY13</strain>
    </source>
</reference>
<dbReference type="Pfam" id="PF03883">
    <property type="entry name" value="H2O2_YaaD"/>
    <property type="match status" value="1"/>
</dbReference>
<evidence type="ECO:0000313" key="2">
    <source>
        <dbReference type="Proteomes" id="UP000523139"/>
    </source>
</evidence>
<dbReference type="InterPro" id="IPR005583">
    <property type="entry name" value="YaaA"/>
</dbReference>
<dbReference type="PANTHER" id="PTHR30283:SF4">
    <property type="entry name" value="PEROXIDE STRESS RESISTANCE PROTEIN YAAA"/>
    <property type="match status" value="1"/>
</dbReference>
<dbReference type="GO" id="GO:0005829">
    <property type="term" value="C:cytosol"/>
    <property type="evidence" value="ECO:0007669"/>
    <property type="project" value="TreeGrafter"/>
</dbReference>
<keyword evidence="2" id="KW-1185">Reference proteome</keyword>
<name>A0A7X8THD8_9MICC</name>
<evidence type="ECO:0000313" key="1">
    <source>
        <dbReference type="EMBL" id="NLS08763.1"/>
    </source>
</evidence>
<proteinExistence type="predicted"/>
<accession>A0A7X8THD8</accession>
<dbReference type="EMBL" id="JABAHY010000001">
    <property type="protein sequence ID" value="NLS08763.1"/>
    <property type="molecule type" value="Genomic_DNA"/>
</dbReference>
<organism evidence="1 2">
    <name type="scientific">Nesterenkonia sedimenti</name>
    <dbReference type="NCBI Taxonomy" id="1463632"/>
    <lineage>
        <taxon>Bacteria</taxon>
        <taxon>Bacillati</taxon>
        <taxon>Actinomycetota</taxon>
        <taxon>Actinomycetes</taxon>
        <taxon>Micrococcales</taxon>
        <taxon>Micrococcaceae</taxon>
        <taxon>Nesterenkonia</taxon>
    </lineage>
</organism>
<dbReference type="PANTHER" id="PTHR30283">
    <property type="entry name" value="PEROXIDE STRESS RESPONSE PROTEIN YAAA"/>
    <property type="match status" value="1"/>
</dbReference>
<gene>
    <name evidence="1" type="ORF">HGQ17_01840</name>
</gene>